<comment type="caution">
    <text evidence="2">The sequence shown here is derived from an EMBL/GenBank/DDBJ whole genome shotgun (WGS) entry which is preliminary data.</text>
</comment>
<accession>A0A7C9MM73</accession>
<dbReference type="EMBL" id="WVUD01000001">
    <property type="protein sequence ID" value="MYL81532.1"/>
    <property type="molecule type" value="Genomic_DNA"/>
</dbReference>
<dbReference type="OrthoDB" id="458509at2"/>
<dbReference type="Proteomes" id="UP000482487">
    <property type="component" value="Unassembled WGS sequence"/>
</dbReference>
<gene>
    <name evidence="2" type="ORF">GTA51_00060</name>
</gene>
<evidence type="ECO:0000313" key="3">
    <source>
        <dbReference type="Proteomes" id="UP000482487"/>
    </source>
</evidence>
<keyword evidence="1" id="KW-1133">Transmembrane helix</keyword>
<proteinExistence type="predicted"/>
<keyword evidence="1" id="KW-0472">Membrane</keyword>
<organism evidence="2 3">
    <name type="scientific">Solidesulfovibrio aerotolerans</name>
    <dbReference type="NCBI Taxonomy" id="295255"/>
    <lineage>
        <taxon>Bacteria</taxon>
        <taxon>Pseudomonadati</taxon>
        <taxon>Thermodesulfobacteriota</taxon>
        <taxon>Desulfovibrionia</taxon>
        <taxon>Desulfovibrionales</taxon>
        <taxon>Desulfovibrionaceae</taxon>
        <taxon>Solidesulfovibrio</taxon>
    </lineage>
</organism>
<evidence type="ECO:0000313" key="2">
    <source>
        <dbReference type="EMBL" id="MYL81532.1"/>
    </source>
</evidence>
<reference evidence="2 3" key="1">
    <citation type="submission" date="2020-01" db="EMBL/GenBank/DDBJ databases">
        <title>Genome sequence of Desulfovibrio aerotolerans DSM 16695(T).</title>
        <authorList>
            <person name="Karnachuk O."/>
            <person name="Avakyan M."/>
            <person name="Mardanov A."/>
            <person name="Kadnikov V."/>
            <person name="Ravin N."/>
        </authorList>
    </citation>
    <scope>NUCLEOTIDE SEQUENCE [LARGE SCALE GENOMIC DNA]</scope>
    <source>
        <strain evidence="2 3">DSM 16695</strain>
    </source>
</reference>
<keyword evidence="3" id="KW-1185">Reference proteome</keyword>
<evidence type="ECO:0000256" key="1">
    <source>
        <dbReference type="SAM" id="Phobius"/>
    </source>
</evidence>
<dbReference type="AlphaFoldDB" id="A0A7C9MM73"/>
<name>A0A7C9MM73_9BACT</name>
<sequence length="145" mass="16262">MRNLFAWASVCVTGGAFGAFANSVFLWMAGAYGWTAALGVTLAPEWTRPWLYQRLVWGGLWGLAFMPRFMPNSIFWRGLLVSLGPTLVQLLIVFPNQLDKGYLGLDLGNLTPLVVVLANAVWGWAAAVWILMADEDRHMYSRRLR</sequence>
<dbReference type="RefSeq" id="WP_160957656.1">
    <property type="nucleotide sequence ID" value="NZ_WVUD01000001.1"/>
</dbReference>
<feature type="transmembrane region" description="Helical" evidence="1">
    <location>
        <begin position="114"/>
        <end position="133"/>
    </location>
</feature>
<keyword evidence="1" id="KW-0812">Transmembrane</keyword>
<protein>
    <submittedName>
        <fullName evidence="2">Uncharacterized protein</fullName>
    </submittedName>
</protein>
<feature type="transmembrane region" description="Helical" evidence="1">
    <location>
        <begin position="74"/>
        <end position="94"/>
    </location>
</feature>